<reference evidence="2 3" key="1">
    <citation type="submission" date="2020-10" db="EMBL/GenBank/DDBJ databases">
        <title>Sequencing the genomes of 1000 actinobacteria strains.</title>
        <authorList>
            <person name="Klenk H.-P."/>
        </authorList>
    </citation>
    <scope>NUCLEOTIDE SEQUENCE [LARGE SCALE GENOMIC DNA]</scope>
    <source>
        <strain evidence="2 3">DSM 15666</strain>
    </source>
</reference>
<dbReference type="Pfam" id="PF20058">
    <property type="entry name" value="DUF6457"/>
    <property type="match status" value="1"/>
</dbReference>
<organism evidence="2 3">
    <name type="scientific">Nesterenkonia lutea</name>
    <dbReference type="NCBI Taxonomy" id="272919"/>
    <lineage>
        <taxon>Bacteria</taxon>
        <taxon>Bacillati</taxon>
        <taxon>Actinomycetota</taxon>
        <taxon>Actinomycetes</taxon>
        <taxon>Micrococcales</taxon>
        <taxon>Micrococcaceae</taxon>
        <taxon>Nesterenkonia</taxon>
    </lineage>
</organism>
<evidence type="ECO:0000313" key="2">
    <source>
        <dbReference type="EMBL" id="MBE1522923.1"/>
    </source>
</evidence>
<keyword evidence="3" id="KW-1185">Reference proteome</keyword>
<dbReference type="Proteomes" id="UP000643525">
    <property type="component" value="Unassembled WGS sequence"/>
</dbReference>
<accession>A0ABR9JAG9</accession>
<dbReference type="EMBL" id="JADBED010000001">
    <property type="protein sequence ID" value="MBE1522923.1"/>
    <property type="molecule type" value="Genomic_DNA"/>
</dbReference>
<evidence type="ECO:0000259" key="1">
    <source>
        <dbReference type="Pfam" id="PF20058"/>
    </source>
</evidence>
<protein>
    <submittedName>
        <fullName evidence="2">Hydrogenase maturation factor HypE</fullName>
    </submittedName>
</protein>
<name>A0ABR9JAG9_9MICC</name>
<sequence length="102" mass="10593">MTEDAAMTQDADDTREAIERWVGELAHHLEIDGVDVDIDAILALAGQAAHTVVRPAAPVTTHLIGYVAGLAEATGQADFATASRAASRVASELLDRRSGAVG</sequence>
<gene>
    <name evidence="2" type="ORF">H4W27_000041</name>
</gene>
<evidence type="ECO:0000313" key="3">
    <source>
        <dbReference type="Proteomes" id="UP000643525"/>
    </source>
</evidence>
<dbReference type="InterPro" id="IPR045598">
    <property type="entry name" value="DUF6457"/>
</dbReference>
<comment type="caution">
    <text evidence="2">The sequence shown here is derived from an EMBL/GenBank/DDBJ whole genome shotgun (WGS) entry which is preliminary data.</text>
</comment>
<feature type="domain" description="DUF6457" evidence="1">
    <location>
        <begin position="14"/>
        <end position="97"/>
    </location>
</feature>
<proteinExistence type="predicted"/>
<dbReference type="RefSeq" id="WP_225938953.1">
    <property type="nucleotide sequence ID" value="NZ_BAAALJ010000021.1"/>
</dbReference>